<dbReference type="GO" id="GO:0016836">
    <property type="term" value="F:hydro-lyase activity"/>
    <property type="evidence" value="ECO:0007669"/>
    <property type="project" value="InterPro"/>
</dbReference>
<proteinExistence type="inferred from homology"/>
<dbReference type="InterPro" id="IPR015928">
    <property type="entry name" value="Aconitase/3IPM_dehydase_swvl"/>
</dbReference>
<dbReference type="RefSeq" id="WP_015925089.1">
    <property type="nucleotide sequence ID" value="NC_011898.1"/>
</dbReference>
<keyword evidence="5" id="KW-1185">Reference proteome</keyword>
<dbReference type="Pfam" id="PF00694">
    <property type="entry name" value="Aconitase_C"/>
    <property type="match status" value="1"/>
</dbReference>
<dbReference type="InterPro" id="IPR050075">
    <property type="entry name" value="LeuD"/>
</dbReference>
<dbReference type="Gene3D" id="3.20.19.10">
    <property type="entry name" value="Aconitase, domain 4"/>
    <property type="match status" value="1"/>
</dbReference>
<dbReference type="HOGENOM" id="CLU_081378_1_1_9"/>
<evidence type="ECO:0000313" key="4">
    <source>
        <dbReference type="EMBL" id="ACL75973.1"/>
    </source>
</evidence>
<sequence>MKINGYVHKFDDNIDTDVIIPARYCVTLNKKELARHCMHDIKEEFYKNVRDSDIIVAGENFGCGSSREVAPIAIQACGIKCIIAKSFARIFFRNAINIGLMLVIDHKLYDLVSTGDNIEVDFENKFILNKSNNINVDFNMSNSNIIDEIVKHKGLINYIKDKKFNI</sequence>
<name>B8I2I0_RUMCH</name>
<dbReference type="SUPFAM" id="SSF52016">
    <property type="entry name" value="LeuD/IlvD-like"/>
    <property type="match status" value="1"/>
</dbReference>
<dbReference type="CDD" id="cd01577">
    <property type="entry name" value="IPMI_Swivel"/>
    <property type="match status" value="1"/>
</dbReference>
<dbReference type="PANTHER" id="PTHR43345:SF2">
    <property type="entry name" value="3-ISOPROPYLMALATE DEHYDRATASE SMALL SUBUNIT 1"/>
    <property type="match status" value="1"/>
</dbReference>
<dbReference type="InterPro" id="IPR000573">
    <property type="entry name" value="AconitaseA/IPMdHydase_ssu_swvl"/>
</dbReference>
<dbReference type="KEGG" id="cce:Ccel_1621"/>
<dbReference type="NCBIfam" id="TIGR02087">
    <property type="entry name" value="LEUD_arch"/>
    <property type="match status" value="1"/>
</dbReference>
<evidence type="ECO:0000256" key="1">
    <source>
        <dbReference type="ARBA" id="ARBA00009869"/>
    </source>
</evidence>
<reference evidence="4 5" key="1">
    <citation type="submission" date="2009-01" db="EMBL/GenBank/DDBJ databases">
        <title>Complete sequence of Clostridium cellulolyticum H10.</title>
        <authorList>
            <consortium name="US DOE Joint Genome Institute"/>
            <person name="Lucas S."/>
            <person name="Copeland A."/>
            <person name="Lapidus A."/>
            <person name="Glavina del Rio T."/>
            <person name="Dalin E."/>
            <person name="Tice H."/>
            <person name="Bruce D."/>
            <person name="Goodwin L."/>
            <person name="Pitluck S."/>
            <person name="Chertkov O."/>
            <person name="Saunders E."/>
            <person name="Brettin T."/>
            <person name="Detter J.C."/>
            <person name="Han C."/>
            <person name="Larimer F."/>
            <person name="Land M."/>
            <person name="Hauser L."/>
            <person name="Kyrpides N."/>
            <person name="Ivanova N."/>
            <person name="Zhou J."/>
            <person name="Richardson P."/>
        </authorList>
    </citation>
    <scope>NUCLEOTIDE SEQUENCE [LARGE SCALE GENOMIC DNA]</scope>
    <source>
        <strain evidence="5">ATCC 35319 / DSM 5812 / JCM 6584 / H10</strain>
    </source>
</reference>
<dbReference type="EMBL" id="CP001348">
    <property type="protein sequence ID" value="ACL75973.1"/>
    <property type="molecule type" value="Genomic_DNA"/>
</dbReference>
<evidence type="ECO:0000256" key="2">
    <source>
        <dbReference type="ARBA" id="ARBA00023239"/>
    </source>
</evidence>
<dbReference type="PANTHER" id="PTHR43345">
    <property type="entry name" value="3-ISOPROPYLMALATE DEHYDRATASE SMALL SUBUNIT 2-RELATED-RELATED"/>
    <property type="match status" value="1"/>
</dbReference>
<keyword evidence="2" id="KW-0456">Lyase</keyword>
<dbReference type="STRING" id="394503.Ccel_1621"/>
<dbReference type="OrthoDB" id="9777465at2"/>
<gene>
    <name evidence="4" type="ordered locus">Ccel_1621</name>
</gene>
<dbReference type="InterPro" id="IPR011827">
    <property type="entry name" value="LeuD_type2/HacB/DmdB"/>
</dbReference>
<accession>B8I2I0</accession>
<dbReference type="AlphaFoldDB" id="B8I2I0"/>
<evidence type="ECO:0000313" key="5">
    <source>
        <dbReference type="Proteomes" id="UP000001349"/>
    </source>
</evidence>
<dbReference type="InterPro" id="IPR033940">
    <property type="entry name" value="IPMI_Swivel"/>
</dbReference>
<dbReference type="Proteomes" id="UP000001349">
    <property type="component" value="Chromosome"/>
</dbReference>
<feature type="domain" description="Aconitase A/isopropylmalate dehydratase small subunit swivel" evidence="3">
    <location>
        <begin position="45"/>
        <end position="101"/>
    </location>
</feature>
<organism evidence="4 5">
    <name type="scientific">Ruminiclostridium cellulolyticum (strain ATCC 35319 / DSM 5812 / JCM 6584 / H10)</name>
    <name type="common">Clostridium cellulolyticum</name>
    <dbReference type="NCBI Taxonomy" id="394503"/>
    <lineage>
        <taxon>Bacteria</taxon>
        <taxon>Bacillati</taxon>
        <taxon>Bacillota</taxon>
        <taxon>Clostridia</taxon>
        <taxon>Eubacteriales</taxon>
        <taxon>Oscillospiraceae</taxon>
        <taxon>Ruminiclostridium</taxon>
    </lineage>
</organism>
<evidence type="ECO:0000259" key="3">
    <source>
        <dbReference type="Pfam" id="PF00694"/>
    </source>
</evidence>
<comment type="similarity">
    <text evidence="1">Belongs to the LeuD family. LeuD type 2 subfamily.</text>
</comment>
<protein>
    <submittedName>
        <fullName evidence="4">3-isopropylmalate dehydratase, small subunit</fullName>
    </submittedName>
</protein>
<dbReference type="eggNOG" id="COG0066">
    <property type="taxonomic scope" value="Bacteria"/>
</dbReference>